<dbReference type="SUPFAM" id="SSF56219">
    <property type="entry name" value="DNase I-like"/>
    <property type="match status" value="1"/>
</dbReference>
<evidence type="ECO:0000313" key="4">
    <source>
        <dbReference type="Proteomes" id="UP001497516"/>
    </source>
</evidence>
<keyword evidence="4" id="KW-1185">Reference proteome</keyword>
<dbReference type="InterPro" id="IPR002156">
    <property type="entry name" value="RNaseH_domain"/>
</dbReference>
<reference evidence="3 4" key="1">
    <citation type="submission" date="2024-04" db="EMBL/GenBank/DDBJ databases">
        <authorList>
            <person name="Fracassetti M."/>
        </authorList>
    </citation>
    <scope>NUCLEOTIDE SEQUENCE [LARGE SCALE GENOMIC DNA]</scope>
</reference>
<dbReference type="PROSITE" id="PS50879">
    <property type="entry name" value="RNASE_H_1"/>
    <property type="match status" value="1"/>
</dbReference>
<dbReference type="PANTHER" id="PTHR33116">
    <property type="entry name" value="REVERSE TRANSCRIPTASE ZINC-BINDING DOMAIN-CONTAINING PROTEIN-RELATED-RELATED"/>
    <property type="match status" value="1"/>
</dbReference>
<dbReference type="Pfam" id="PF13966">
    <property type="entry name" value="zf-RVT"/>
    <property type="match status" value="1"/>
</dbReference>
<evidence type="ECO:0000259" key="2">
    <source>
        <dbReference type="PROSITE" id="PS50879"/>
    </source>
</evidence>
<protein>
    <submittedName>
        <fullName evidence="3">Uncharacterized protein</fullName>
    </submittedName>
</protein>
<dbReference type="Gene3D" id="3.60.10.10">
    <property type="entry name" value="Endonuclease/exonuclease/phosphatase"/>
    <property type="match status" value="1"/>
</dbReference>
<dbReference type="InterPro" id="IPR005135">
    <property type="entry name" value="Endo/exonuclease/phosphatase"/>
</dbReference>
<dbReference type="EMBL" id="OZ034819">
    <property type="protein sequence ID" value="CAL1391746.1"/>
    <property type="molecule type" value="Genomic_DNA"/>
</dbReference>
<dbReference type="Proteomes" id="UP001497516">
    <property type="component" value="Chromosome 6"/>
</dbReference>
<accession>A0AAV2F0D4</accession>
<feature type="domain" description="RNase H type-1" evidence="2">
    <location>
        <begin position="1225"/>
        <end position="1355"/>
    </location>
</feature>
<dbReference type="GO" id="GO:0004523">
    <property type="term" value="F:RNA-DNA hybrid ribonuclease activity"/>
    <property type="evidence" value="ECO:0007669"/>
    <property type="project" value="InterPro"/>
</dbReference>
<dbReference type="Pfam" id="PF00078">
    <property type="entry name" value="RVT_1"/>
    <property type="match status" value="1"/>
</dbReference>
<dbReference type="InterPro" id="IPR012337">
    <property type="entry name" value="RNaseH-like_sf"/>
</dbReference>
<feature type="domain" description="Reverse transcriptase" evidence="1">
    <location>
        <begin position="487"/>
        <end position="768"/>
    </location>
</feature>
<name>A0AAV2F0D4_9ROSI</name>
<dbReference type="SUPFAM" id="SSF56672">
    <property type="entry name" value="DNA/RNA polymerases"/>
    <property type="match status" value="1"/>
</dbReference>
<dbReference type="PROSITE" id="PS50878">
    <property type="entry name" value="RT_POL"/>
    <property type="match status" value="1"/>
</dbReference>
<dbReference type="InterPro" id="IPR000477">
    <property type="entry name" value="RT_dom"/>
</dbReference>
<organism evidence="3 4">
    <name type="scientific">Linum trigynum</name>
    <dbReference type="NCBI Taxonomy" id="586398"/>
    <lineage>
        <taxon>Eukaryota</taxon>
        <taxon>Viridiplantae</taxon>
        <taxon>Streptophyta</taxon>
        <taxon>Embryophyta</taxon>
        <taxon>Tracheophyta</taxon>
        <taxon>Spermatophyta</taxon>
        <taxon>Magnoliopsida</taxon>
        <taxon>eudicotyledons</taxon>
        <taxon>Gunneridae</taxon>
        <taxon>Pentapetalae</taxon>
        <taxon>rosids</taxon>
        <taxon>fabids</taxon>
        <taxon>Malpighiales</taxon>
        <taxon>Linaceae</taxon>
        <taxon>Linum</taxon>
    </lineage>
</organism>
<dbReference type="InterPro" id="IPR036691">
    <property type="entry name" value="Endo/exonu/phosph_ase_sf"/>
</dbReference>
<dbReference type="Pfam" id="PF13456">
    <property type="entry name" value="RVT_3"/>
    <property type="match status" value="1"/>
</dbReference>
<dbReference type="SUPFAM" id="SSF53098">
    <property type="entry name" value="Ribonuclease H-like"/>
    <property type="match status" value="1"/>
</dbReference>
<gene>
    <name evidence="3" type="ORF">LTRI10_LOCUS32439</name>
</gene>
<dbReference type="Gene3D" id="3.30.420.10">
    <property type="entry name" value="Ribonuclease H-like superfamily/Ribonuclease H"/>
    <property type="match status" value="1"/>
</dbReference>
<dbReference type="InterPro" id="IPR043502">
    <property type="entry name" value="DNA/RNA_pol_sf"/>
</dbReference>
<dbReference type="CDD" id="cd06222">
    <property type="entry name" value="RNase_H_like"/>
    <property type="match status" value="1"/>
</dbReference>
<dbReference type="InterPro" id="IPR036397">
    <property type="entry name" value="RNaseH_sf"/>
</dbReference>
<dbReference type="InterPro" id="IPR026960">
    <property type="entry name" value="RVT-Znf"/>
</dbReference>
<proteinExistence type="predicted"/>
<evidence type="ECO:0000313" key="3">
    <source>
        <dbReference type="EMBL" id="CAL1391746.1"/>
    </source>
</evidence>
<dbReference type="InterPro" id="IPR044730">
    <property type="entry name" value="RNase_H-like_dom_plant"/>
</dbReference>
<dbReference type="GO" id="GO:0003676">
    <property type="term" value="F:nucleic acid binding"/>
    <property type="evidence" value="ECO:0007669"/>
    <property type="project" value="InterPro"/>
</dbReference>
<dbReference type="PANTHER" id="PTHR33116:SF78">
    <property type="entry name" value="OS12G0587133 PROTEIN"/>
    <property type="match status" value="1"/>
</dbReference>
<dbReference type="CDD" id="cd01650">
    <property type="entry name" value="RT_nLTR_like"/>
    <property type="match status" value="1"/>
</dbReference>
<dbReference type="Pfam" id="PF03372">
    <property type="entry name" value="Exo_endo_phos"/>
    <property type="match status" value="1"/>
</dbReference>
<sequence length="1396" mass="158265">MSMSSLSNFKVLAWNVGGAGGRAFARALKLVLQTHRPEFVILLEPQISGGAANAVCDSLGFPRSIRVEASGRKGGIWVLWRDNDFTPHLISACSQHISLRIDSPGNPSWVLTAIYASPRQSEQSILWKNLLNQSKQIDIAWLLTGDFNAIRDLGEKAGPPANNTVRRCKLFNDRINSAELLDLGFSGPKFTWTRGNESTTVKASRIDRSLCNPRWNLAFPNTSVLHLPRTQSDHNPILTMIQMQENSGPGSRPFRFEAAWLSDSRLQDLVSNAWDSLVPLPSALVNLAGTLQDWNVNVLGSIQQRKRRFLARIKGVEDRLAIQFSPGLAKLHAKLEAELDQVLEQEEMLWFQRARDKWVKFGERNTAYFHQQTNLRRRKKKIKALQDEADNWVNDPLSLASLVFDSISNLYLQDGSTYEDKLPTGQFPRLSQEERLTLLRPFTTVDIHKAIFDMKPFQAPGPDGFHAAFYQHMWRVVGRSLTDMALAFFETGELPPSTTDSTLVLIPKVEVPEKVTHLRPISLNNVSLKAITKAMTSRLKPVMRKLVSPRQSSFIPGRQTADNILVVQEVLHSFRKKRGKKGGLVFKIDLEKAYDRLRWDFLRDTLKEVGLPSSWINCIMYCVEQNRMRILWNGELSEPFSPSRGVRQGDPLSPYLFVLCMERLSHRIDHAVREGLWKPVKLSVNGPPLTHLFFADDLLLFAEAENRQITIIRQCLEDFCFSSGQRVNYSKSIIYVSPNIGRRKATQMSQRAGIPLKAALGKYLGIQAIQERVTKGRYQSLILRIQKRMAPWKARRLSFAARLTLTQSVSVSLPVYNMQTELIPMGVCRSIDKLNRDFIWGDEEEKTKMHLVAWEKMTKSKKQGGVGIRPTRQANLAMLAKSGWRLLHDKESIWTQVMKAKYARHRQDLDMIRPIKGSSFSWASIAKVASLLKKGCAWNIKDGKKTHFWLDCWVSQVPLRELVTEQIPLDLEGAKVADMVGEDGGWRRELFENYLPEDVVQKILSVAVDNDSEEEDRLLWSASANGNFTTKSAFHLLSRQQPDPDETTWKIIWKLPTPERVRCFMWQAFLDKLATNALRYSRRVADSPDCARCSGQPETTLHLLRDCPPAVFFWARHVPQQHHTYFFTCNLREWLRMNLTSSATAGNGVEWPAFFSTATWLIWKNRSVFCFKGAGAAMSPPTLEFSILTKTKLWSDSWRSPSPLQDNRNRPATRVMADIGWGGPESGWVTLNIDGASNGNPGPAGAGGLLRDGTGKWLKGFVANLGIATAALAELWAFNHGMELAWKEGHRAIKIESDSQLAIHLIENRHDPIHPYATLLAGIRRMISRDWLVRIVHTYREGNRAADWLSKHSLVYPNGVYELTEPPDGLRQVLRDDMLGVTSQRRIVIPSTPLPP</sequence>
<evidence type="ECO:0000259" key="1">
    <source>
        <dbReference type="PROSITE" id="PS50878"/>
    </source>
</evidence>